<dbReference type="RefSeq" id="WP_166104434.1">
    <property type="nucleotide sequence ID" value="NZ_JAADJT010000006.1"/>
</dbReference>
<dbReference type="Proteomes" id="UP000666369">
    <property type="component" value="Unassembled WGS sequence"/>
</dbReference>
<gene>
    <name evidence="3" type="ORF">GW587_15005</name>
</gene>
<reference evidence="4" key="2">
    <citation type="submission" date="2023-07" db="EMBL/GenBank/DDBJ databases">
        <title>Duganella aceri sp. nov., isolated from tree sap.</title>
        <authorList>
            <person name="Kim I.S."/>
        </authorList>
    </citation>
    <scope>NUCLEOTIDE SEQUENCE [LARGE SCALE GENOMIC DNA]</scope>
    <source>
        <strain evidence="4">SAP-35</strain>
    </source>
</reference>
<sequence length="195" mass="20270">MQKPTFLIRSTAALAFAGLALTLGGCTTTTGAAKPDSAAVRTEIEQGSHETLERLYREVNGSRELVRKANGILVFPKVIAAGLVVGGEYGKGVLRTGADTVNYYSMASVSVGLQAGAQSKAVVILFMTRDALDKFRNSKGWTAGVDGSVALLKVGANGEIDTATANNPVQALVLTNAGLMANLNLEGTKISKLDL</sequence>
<keyword evidence="4" id="KW-1185">Reference proteome</keyword>
<evidence type="ECO:0000256" key="1">
    <source>
        <dbReference type="SAM" id="SignalP"/>
    </source>
</evidence>
<comment type="caution">
    <text evidence="3">The sequence shown here is derived from an EMBL/GenBank/DDBJ whole genome shotgun (WGS) entry which is preliminary data.</text>
</comment>
<dbReference type="PROSITE" id="PS51257">
    <property type="entry name" value="PROKAR_LIPOPROTEIN"/>
    <property type="match status" value="1"/>
</dbReference>
<dbReference type="EMBL" id="JAADJT010000006">
    <property type="protein sequence ID" value="NGZ85559.1"/>
    <property type="molecule type" value="Genomic_DNA"/>
</dbReference>
<keyword evidence="1" id="KW-0732">Signal</keyword>
<organism evidence="3 4">
    <name type="scientific">Duganella aceris</name>
    <dbReference type="NCBI Taxonomy" id="2703883"/>
    <lineage>
        <taxon>Bacteria</taxon>
        <taxon>Pseudomonadati</taxon>
        <taxon>Pseudomonadota</taxon>
        <taxon>Betaproteobacteria</taxon>
        <taxon>Burkholderiales</taxon>
        <taxon>Oxalobacteraceae</taxon>
        <taxon>Telluria group</taxon>
        <taxon>Duganella</taxon>
    </lineage>
</organism>
<dbReference type="Pfam" id="PF04366">
    <property type="entry name" value="Ysc84"/>
    <property type="match status" value="1"/>
</dbReference>
<evidence type="ECO:0000313" key="4">
    <source>
        <dbReference type="Proteomes" id="UP000666369"/>
    </source>
</evidence>
<feature type="chain" id="PRO_5046442596" evidence="1">
    <location>
        <begin position="33"/>
        <end position="195"/>
    </location>
</feature>
<feature type="signal peptide" evidence="1">
    <location>
        <begin position="1"/>
        <end position="32"/>
    </location>
</feature>
<proteinExistence type="predicted"/>
<reference evidence="3 4" key="1">
    <citation type="submission" date="2020-01" db="EMBL/GenBank/DDBJ databases">
        <authorList>
            <person name="Lee S.D."/>
        </authorList>
    </citation>
    <scope>NUCLEOTIDE SEQUENCE [LARGE SCALE GENOMIC DNA]</scope>
    <source>
        <strain evidence="3 4">SAP-35</strain>
    </source>
</reference>
<accession>A0ABX0FLY9</accession>
<evidence type="ECO:0000259" key="2">
    <source>
        <dbReference type="Pfam" id="PF04366"/>
    </source>
</evidence>
<protein>
    <submittedName>
        <fullName evidence="3">Twin-arginine translocation pathway signal</fullName>
    </submittedName>
</protein>
<dbReference type="CDD" id="cd11524">
    <property type="entry name" value="SYLF"/>
    <property type="match status" value="1"/>
</dbReference>
<dbReference type="InterPro" id="IPR007461">
    <property type="entry name" value="Ysc84_actin-binding"/>
</dbReference>
<evidence type="ECO:0000313" key="3">
    <source>
        <dbReference type="EMBL" id="NGZ85559.1"/>
    </source>
</evidence>
<name>A0ABX0FLY9_9BURK</name>
<feature type="domain" description="Ysc84 actin-binding" evidence="2">
    <location>
        <begin position="108"/>
        <end position="191"/>
    </location>
</feature>